<evidence type="ECO:0000313" key="8">
    <source>
        <dbReference type="Proteomes" id="UP000431913"/>
    </source>
</evidence>
<dbReference type="Pfam" id="PF06107">
    <property type="entry name" value="DUF951"/>
    <property type="match status" value="1"/>
</dbReference>
<dbReference type="RefSeq" id="WP_040910461.1">
    <property type="nucleotide sequence ID" value="NZ_CAOJUJ010000026.1"/>
</dbReference>
<dbReference type="Proteomes" id="UP000053433">
    <property type="component" value="Unassembled WGS sequence"/>
</dbReference>
<dbReference type="Proteomes" id="UP000449193">
    <property type="component" value="Unassembled WGS sequence"/>
</dbReference>
<dbReference type="InterPro" id="IPR009296">
    <property type="entry name" value="DUF951"/>
</dbReference>
<evidence type="ECO:0000313" key="9">
    <source>
        <dbReference type="Proteomes" id="UP000449193"/>
    </source>
</evidence>
<dbReference type="EMBL" id="WMZU01000007">
    <property type="protein sequence ID" value="MTS26887.1"/>
    <property type="molecule type" value="Genomic_DNA"/>
</dbReference>
<dbReference type="EMBL" id="WMZR01000008">
    <property type="protein sequence ID" value="MTS51446.1"/>
    <property type="molecule type" value="Genomic_DNA"/>
</dbReference>
<dbReference type="AlphaFoldDB" id="A0A0D8IZD3"/>
<dbReference type="GeneID" id="42857980"/>
<dbReference type="Proteomes" id="UP000431913">
    <property type="component" value="Unassembled WGS sequence"/>
</dbReference>
<accession>A0A0W7TMW2</accession>
<dbReference type="Proteomes" id="UP000032483">
    <property type="component" value="Unassembled WGS sequence"/>
</dbReference>
<reference evidence="2 7" key="2">
    <citation type="submission" date="2015-10" db="EMBL/GenBank/DDBJ databases">
        <title>A novel member of the family Ruminococcaceae isolated from human faeces.</title>
        <authorList>
            <person name="Shkoporov A.N."/>
            <person name="Chaplin A.V."/>
            <person name="Motuzova O.V."/>
            <person name="Kafarskaia L.I."/>
            <person name="Efimov B.A."/>
        </authorList>
    </citation>
    <scope>NUCLEOTIDE SEQUENCE [LARGE SCALE GENOMIC DNA]</scope>
    <source>
        <strain evidence="2 7">668</strain>
    </source>
</reference>
<evidence type="ECO:0000313" key="3">
    <source>
        <dbReference type="EMBL" id="MST92213.1"/>
    </source>
</evidence>
<proteinExistence type="predicted"/>
<dbReference type="Proteomes" id="UP000472755">
    <property type="component" value="Unassembled WGS sequence"/>
</dbReference>
<evidence type="ECO:0000313" key="6">
    <source>
        <dbReference type="Proteomes" id="UP000032483"/>
    </source>
</evidence>
<dbReference type="EMBL" id="VUNJ01000009">
    <property type="protein sequence ID" value="MST92213.1"/>
    <property type="molecule type" value="Genomic_DNA"/>
</dbReference>
<dbReference type="EMBL" id="LMUA01000028">
    <property type="protein sequence ID" value="KUE75172.1"/>
    <property type="molecule type" value="Genomic_DNA"/>
</dbReference>
<reference evidence="9 10" key="3">
    <citation type="journal article" date="2019" name="Nat. Med.">
        <title>A library of human gut bacterial isolates paired with longitudinal multiomics data enables mechanistic microbiome research.</title>
        <authorList>
            <person name="Poyet M."/>
            <person name="Groussin M."/>
            <person name="Gibbons S.M."/>
            <person name="Avila-Pacheco J."/>
            <person name="Jiang X."/>
            <person name="Kearney S.M."/>
            <person name="Perrotta A.R."/>
            <person name="Berdy B."/>
            <person name="Zhao S."/>
            <person name="Lieberman T.D."/>
            <person name="Swanson P.K."/>
            <person name="Smith M."/>
            <person name="Roesemann S."/>
            <person name="Alexander J.E."/>
            <person name="Rich S.A."/>
            <person name="Livny J."/>
            <person name="Vlamakis H."/>
            <person name="Clish C."/>
            <person name="Bullock K."/>
            <person name="Deik A."/>
            <person name="Scott J."/>
            <person name="Pierce K.A."/>
            <person name="Xavier R.J."/>
            <person name="Alm E.J."/>
        </authorList>
    </citation>
    <scope>NUCLEOTIDE SEQUENCE [LARGE SCALE GENOMIC DNA]</scope>
    <source>
        <strain evidence="4 10">BIOML-A4</strain>
        <strain evidence="5 9">BIOML-A7</strain>
    </source>
</reference>
<evidence type="ECO:0000313" key="10">
    <source>
        <dbReference type="Proteomes" id="UP000472755"/>
    </source>
</evidence>
<evidence type="ECO:0000313" key="2">
    <source>
        <dbReference type="EMBL" id="KUE75172.1"/>
    </source>
</evidence>
<reference evidence="3 8" key="4">
    <citation type="submission" date="2019-08" db="EMBL/GenBank/DDBJ databases">
        <title>In-depth cultivation of the pig gut microbiome towards novel bacterial diversity and tailored functional studies.</title>
        <authorList>
            <person name="Wylensek D."/>
            <person name="Hitch T.C.A."/>
            <person name="Clavel T."/>
        </authorList>
    </citation>
    <scope>NUCLEOTIDE SEQUENCE [LARGE SCALE GENOMIC DNA]</scope>
    <source>
        <strain evidence="3 8">WCA3-601-WT-6J</strain>
    </source>
</reference>
<organism evidence="1 6">
    <name type="scientific">Ruthenibacterium lactatiformans</name>
    <dbReference type="NCBI Taxonomy" id="1550024"/>
    <lineage>
        <taxon>Bacteria</taxon>
        <taxon>Bacillati</taxon>
        <taxon>Bacillota</taxon>
        <taxon>Clostridia</taxon>
        <taxon>Eubacteriales</taxon>
        <taxon>Oscillospiraceae</taxon>
        <taxon>Ruthenibacterium</taxon>
    </lineage>
</organism>
<keyword evidence="6" id="KW-1185">Reference proteome</keyword>
<dbReference type="PIRSF" id="PIRSF037263">
    <property type="entry name" value="DUF951_bac"/>
    <property type="match status" value="1"/>
</dbReference>
<evidence type="ECO:0000313" key="1">
    <source>
        <dbReference type="EMBL" id="KJF38883.1"/>
    </source>
</evidence>
<reference evidence="1" key="1">
    <citation type="submission" date="2015-02" db="EMBL/GenBank/DDBJ databases">
        <title>A novel member of the family Ruminococcaceae isolated from human feces.</title>
        <authorList>
            <person name="Shkoporov A.N."/>
            <person name="Chaplin A.V."/>
            <person name="Motuzova O.V."/>
            <person name="Kafarskaia L.I."/>
            <person name="Khokhlova E.V."/>
            <person name="Efimov B.A."/>
        </authorList>
    </citation>
    <scope>NUCLEOTIDE SEQUENCE [LARGE SCALE GENOMIC DNA]</scope>
    <source>
        <strain evidence="1">585-1</strain>
    </source>
</reference>
<dbReference type="PANTHER" id="PTHR38455:SF1">
    <property type="entry name" value="DUF951 DOMAIN-CONTAINING PROTEIN"/>
    <property type="match status" value="1"/>
</dbReference>
<sequence length="63" mass="7098">MDVQVGDSIITKKPHPCGNSTFAVLRVGMDFRIRCTKCGREVMVPRSKIEKNIKKVVREALPL</sequence>
<protein>
    <submittedName>
        <fullName evidence="3">DUF951 domain-containing protein</fullName>
    </submittedName>
    <submittedName>
        <fullName evidence="4">DUF951 family protein</fullName>
    </submittedName>
</protein>
<accession>A0A0D8IZD3</accession>
<name>A0A0D8IZD3_9FIRM</name>
<comment type="caution">
    <text evidence="1">The sequence shown here is derived from an EMBL/GenBank/DDBJ whole genome shotgun (WGS) entry which is preliminary data.</text>
</comment>
<evidence type="ECO:0000313" key="5">
    <source>
        <dbReference type="EMBL" id="MTS51446.1"/>
    </source>
</evidence>
<gene>
    <name evidence="2" type="ORF">ASJ35_15235</name>
    <name evidence="3" type="ORF">FYJ76_09740</name>
    <name evidence="5" type="ORF">GMD52_07810</name>
    <name evidence="4" type="ORF">GMD59_06240</name>
    <name evidence="1" type="ORF">TQ39_15585</name>
</gene>
<evidence type="ECO:0000313" key="4">
    <source>
        <dbReference type="EMBL" id="MTS26887.1"/>
    </source>
</evidence>
<evidence type="ECO:0000313" key="7">
    <source>
        <dbReference type="Proteomes" id="UP000053433"/>
    </source>
</evidence>
<dbReference type="EMBL" id="JXXK01000029">
    <property type="protein sequence ID" value="KJF38883.1"/>
    <property type="molecule type" value="Genomic_DNA"/>
</dbReference>
<dbReference type="PANTHER" id="PTHR38455">
    <property type="entry name" value="HYPOTHETICAL CYTOSOLIC PROTEIN"/>
    <property type="match status" value="1"/>
</dbReference>